<proteinExistence type="predicted"/>
<evidence type="ECO:0000256" key="6">
    <source>
        <dbReference type="ARBA" id="ARBA00034617"/>
    </source>
</evidence>
<keyword evidence="2 9" id="KW-0378">Hydrolase</keyword>
<comment type="caution">
    <text evidence="11">The sequence shown here is derived from an EMBL/GenBank/DDBJ whole genome shotgun (WGS) entry which is preliminary data.</text>
</comment>
<dbReference type="GO" id="GO:0005524">
    <property type="term" value="F:ATP binding"/>
    <property type="evidence" value="ECO:0007669"/>
    <property type="project" value="UniProtKB-UniRule"/>
</dbReference>
<feature type="domain" description="UvrD-like helicase ATP-binding" evidence="10">
    <location>
        <begin position="182"/>
        <end position="457"/>
    </location>
</feature>
<comment type="catalytic activity">
    <reaction evidence="8">
        <text>ATP + H2O = ADP + phosphate + H(+)</text>
        <dbReference type="Rhea" id="RHEA:13065"/>
        <dbReference type="ChEBI" id="CHEBI:15377"/>
        <dbReference type="ChEBI" id="CHEBI:15378"/>
        <dbReference type="ChEBI" id="CHEBI:30616"/>
        <dbReference type="ChEBI" id="CHEBI:43474"/>
        <dbReference type="ChEBI" id="CHEBI:456216"/>
        <dbReference type="EC" id="5.6.2.4"/>
    </reaction>
</comment>
<evidence type="ECO:0000256" key="1">
    <source>
        <dbReference type="ARBA" id="ARBA00022741"/>
    </source>
</evidence>
<feature type="binding site" evidence="9">
    <location>
        <begin position="203"/>
        <end position="210"/>
    </location>
    <ligand>
        <name>ATP</name>
        <dbReference type="ChEBI" id="CHEBI:30616"/>
    </ligand>
</feature>
<dbReference type="Pfam" id="PF00580">
    <property type="entry name" value="UvrD-helicase"/>
    <property type="match status" value="1"/>
</dbReference>
<reference evidence="11 12" key="1">
    <citation type="journal article" date="2015" name="Nature">
        <title>rRNA introns, odd ribosomes, and small enigmatic genomes across a large radiation of phyla.</title>
        <authorList>
            <person name="Brown C.T."/>
            <person name="Hug L.A."/>
            <person name="Thomas B.C."/>
            <person name="Sharon I."/>
            <person name="Castelle C.J."/>
            <person name="Singh A."/>
            <person name="Wilkins M.J."/>
            <person name="Williams K.H."/>
            <person name="Banfield J.F."/>
        </authorList>
    </citation>
    <scope>NUCLEOTIDE SEQUENCE [LARGE SCALE GENOMIC DNA]</scope>
</reference>
<evidence type="ECO:0000256" key="9">
    <source>
        <dbReference type="PROSITE-ProRule" id="PRU00560"/>
    </source>
</evidence>
<gene>
    <name evidence="11" type="ORF">UR64_C0003G0012</name>
</gene>
<dbReference type="PANTHER" id="PTHR11070">
    <property type="entry name" value="UVRD / RECB / PCRA DNA HELICASE FAMILY MEMBER"/>
    <property type="match status" value="1"/>
</dbReference>
<evidence type="ECO:0000313" key="11">
    <source>
        <dbReference type="EMBL" id="KKP66719.1"/>
    </source>
</evidence>
<evidence type="ECO:0000259" key="10">
    <source>
        <dbReference type="PROSITE" id="PS51198"/>
    </source>
</evidence>
<dbReference type="GO" id="GO:0016887">
    <property type="term" value="F:ATP hydrolysis activity"/>
    <property type="evidence" value="ECO:0007669"/>
    <property type="project" value="RHEA"/>
</dbReference>
<dbReference type="GO" id="GO:0000725">
    <property type="term" value="P:recombinational repair"/>
    <property type="evidence" value="ECO:0007669"/>
    <property type="project" value="TreeGrafter"/>
</dbReference>
<evidence type="ECO:0000313" key="12">
    <source>
        <dbReference type="Proteomes" id="UP000034952"/>
    </source>
</evidence>
<dbReference type="PANTHER" id="PTHR11070:SF17">
    <property type="entry name" value="DNA HELICASE IV"/>
    <property type="match status" value="1"/>
</dbReference>
<comment type="catalytic activity">
    <reaction evidence="6">
        <text>Couples ATP hydrolysis with the unwinding of duplex DNA by translocating in the 3'-5' direction.</text>
        <dbReference type="EC" id="5.6.2.4"/>
    </reaction>
</comment>
<dbReference type="PROSITE" id="PS51198">
    <property type="entry name" value="UVRD_HELICASE_ATP_BIND"/>
    <property type="match status" value="1"/>
</dbReference>
<dbReference type="InterPro" id="IPR027417">
    <property type="entry name" value="P-loop_NTPase"/>
</dbReference>
<dbReference type="SUPFAM" id="SSF52540">
    <property type="entry name" value="P-loop containing nucleoside triphosphate hydrolases"/>
    <property type="match status" value="1"/>
</dbReference>
<dbReference type="EMBL" id="LBPY01000003">
    <property type="protein sequence ID" value="KKP66719.1"/>
    <property type="molecule type" value="Genomic_DNA"/>
</dbReference>
<evidence type="ECO:0000256" key="8">
    <source>
        <dbReference type="ARBA" id="ARBA00048988"/>
    </source>
</evidence>
<dbReference type="Proteomes" id="UP000034952">
    <property type="component" value="Unassembled WGS sequence"/>
</dbReference>
<organism evidence="11 12">
    <name type="scientific">Candidatus Nomurabacteria bacterium GW2011_GWE1_35_16</name>
    <dbReference type="NCBI Taxonomy" id="1618761"/>
    <lineage>
        <taxon>Bacteria</taxon>
        <taxon>Candidatus Nomuraibacteriota</taxon>
    </lineage>
</organism>
<evidence type="ECO:0000256" key="7">
    <source>
        <dbReference type="ARBA" id="ARBA00034808"/>
    </source>
</evidence>
<dbReference type="InterPro" id="IPR000212">
    <property type="entry name" value="DNA_helicase_UvrD/REP"/>
</dbReference>
<name>A0A0G0BBL7_9BACT</name>
<keyword evidence="4 9" id="KW-0067">ATP-binding</keyword>
<evidence type="ECO:0000256" key="4">
    <source>
        <dbReference type="ARBA" id="ARBA00022840"/>
    </source>
</evidence>
<dbReference type="GO" id="GO:0003677">
    <property type="term" value="F:DNA binding"/>
    <property type="evidence" value="ECO:0007669"/>
    <property type="project" value="InterPro"/>
</dbReference>
<accession>A0A0G0BBL7</accession>
<dbReference type="GO" id="GO:0043138">
    <property type="term" value="F:3'-5' DNA helicase activity"/>
    <property type="evidence" value="ECO:0007669"/>
    <property type="project" value="UniProtKB-EC"/>
</dbReference>
<evidence type="ECO:0000256" key="2">
    <source>
        <dbReference type="ARBA" id="ARBA00022801"/>
    </source>
</evidence>
<keyword evidence="3 9" id="KW-0347">Helicase</keyword>
<keyword evidence="1 9" id="KW-0547">Nucleotide-binding</keyword>
<dbReference type="GO" id="GO:0005829">
    <property type="term" value="C:cytosol"/>
    <property type="evidence" value="ECO:0007669"/>
    <property type="project" value="TreeGrafter"/>
</dbReference>
<sequence>MEKYKEKLLNSLKLHIDFIRGRVQESFKKVEILASKSTREIARMRPEDQLVQMQLKANAENRIIELNNLESSPYFFKCYIADEDGVDKEYYFAKHQFSEESIYSWVAPVASIRFENLGPVSYRLPDGTKKNIIIRRKEQYMIVDGKVIFFALEVKDKPRELIYQEHFTRLKSEFALPEIIAQMEKAQDQVIRAHHQGPLVISGPAGSGKTTLALHRVAYLTQAPDTAGLYKARSIIVFVQDNGTKEYFATLLPGLGIKDVNITTFCEWAMFTLNLFGYSYIERYGESEEERDIYEYQKLRALREKPIVKWNSNIDKVLYGTYEDYFSKENIKLFDKQKKEKRLDRFDLSILLKSHFEKFKKFETRREYQTFVKDNLVKKIEKNKVEYSLMIIDEFQNYLPEQLQIFRGCLNKDTTSSVYVGDIAQQVKLGTIRSLEDIGETINSDRNIVLNKVYRNTKNILLFIESLGYKTIIPEGAKIGPVVVEKEFQTIEGEIEHIKNNINGYEKGTIGIILKNDAHLSQFKNEFNDIKNIHVLTMLESQGVEFDIVFIVGIDEFSFKIAHHIDILPEHIEERRRMQKDLLYVALTRAITELHILGKEKLLNVINTI</sequence>
<dbReference type="EC" id="5.6.2.4" evidence="7"/>
<evidence type="ECO:0000256" key="5">
    <source>
        <dbReference type="ARBA" id="ARBA00023235"/>
    </source>
</evidence>
<dbReference type="Gene3D" id="3.40.50.300">
    <property type="entry name" value="P-loop containing nucleotide triphosphate hydrolases"/>
    <property type="match status" value="2"/>
</dbReference>
<evidence type="ECO:0000256" key="3">
    <source>
        <dbReference type="ARBA" id="ARBA00022806"/>
    </source>
</evidence>
<keyword evidence="5" id="KW-0413">Isomerase</keyword>
<dbReference type="Pfam" id="PF13361">
    <property type="entry name" value="UvrD_C"/>
    <property type="match status" value="1"/>
</dbReference>
<dbReference type="InterPro" id="IPR014017">
    <property type="entry name" value="DNA_helicase_UvrD-like_C"/>
</dbReference>
<protein>
    <recommendedName>
        <fullName evidence="7">DNA 3'-5' helicase</fullName>
        <ecNumber evidence="7">5.6.2.4</ecNumber>
    </recommendedName>
</protein>
<dbReference type="AlphaFoldDB" id="A0A0G0BBL7"/>
<dbReference type="InterPro" id="IPR014016">
    <property type="entry name" value="UvrD-like_ATP-bd"/>
</dbReference>